<accession>A0ABY6BFX2</accession>
<evidence type="ECO:0000313" key="5">
    <source>
        <dbReference type="Proteomes" id="UP001064632"/>
    </source>
</evidence>
<dbReference type="EMBL" id="CP104694">
    <property type="protein sequence ID" value="UXI68914.1"/>
    <property type="molecule type" value="Genomic_DNA"/>
</dbReference>
<dbReference type="RefSeq" id="WP_261695873.1">
    <property type="nucleotide sequence ID" value="NZ_CP104694.1"/>
</dbReference>
<feature type="signal peptide" evidence="2">
    <location>
        <begin position="1"/>
        <end position="25"/>
    </location>
</feature>
<feature type="domain" description="Outer membrane protein beta-barrel" evidence="3">
    <location>
        <begin position="12"/>
        <end position="190"/>
    </location>
</feature>
<dbReference type="Pfam" id="PF13505">
    <property type="entry name" value="OMP_b-brl"/>
    <property type="match status" value="1"/>
</dbReference>
<dbReference type="Proteomes" id="UP001064632">
    <property type="component" value="Chromosome"/>
</dbReference>
<dbReference type="InterPro" id="IPR011250">
    <property type="entry name" value="OMP/PagP_B-barrel"/>
</dbReference>
<evidence type="ECO:0000259" key="3">
    <source>
        <dbReference type="Pfam" id="PF13505"/>
    </source>
</evidence>
<dbReference type="InterPro" id="IPR027385">
    <property type="entry name" value="Beta-barrel_OMP"/>
</dbReference>
<evidence type="ECO:0000256" key="1">
    <source>
        <dbReference type="ARBA" id="ARBA00022729"/>
    </source>
</evidence>
<sequence length="195" mass="20892">MKRPAHLWPVAAACLCLFLLPAAHAAQTHGFADVRLGKASIPDEPFKDSATNLGVSFGYRIGYFGFDVGYTRLGGFAAYDKLPSGAEVDNIASIAGWTAGLNLRLPVAERIYVSARGGAFGWKADRYSVATGTHSPRLQVLPRQSGRDWYGGVGAGYDLNALTSIGVTVDRYKVSASPFPATITAYSLNLEYRTP</sequence>
<evidence type="ECO:0000256" key="2">
    <source>
        <dbReference type="SAM" id="SignalP"/>
    </source>
</evidence>
<dbReference type="Gene3D" id="2.40.160.20">
    <property type="match status" value="1"/>
</dbReference>
<feature type="chain" id="PRO_5045465303" evidence="2">
    <location>
        <begin position="26"/>
        <end position="195"/>
    </location>
</feature>
<organism evidence="4 5">
    <name type="scientific">Tahibacter amnicola</name>
    <dbReference type="NCBI Taxonomy" id="2976241"/>
    <lineage>
        <taxon>Bacteria</taxon>
        <taxon>Pseudomonadati</taxon>
        <taxon>Pseudomonadota</taxon>
        <taxon>Gammaproteobacteria</taxon>
        <taxon>Lysobacterales</taxon>
        <taxon>Rhodanobacteraceae</taxon>
        <taxon>Tahibacter</taxon>
    </lineage>
</organism>
<evidence type="ECO:0000313" key="4">
    <source>
        <dbReference type="EMBL" id="UXI68914.1"/>
    </source>
</evidence>
<proteinExistence type="predicted"/>
<name>A0ABY6BFX2_9GAMM</name>
<gene>
    <name evidence="4" type="ORF">N4264_04455</name>
</gene>
<keyword evidence="1 2" id="KW-0732">Signal</keyword>
<reference evidence="4" key="1">
    <citation type="submission" date="2022-09" db="EMBL/GenBank/DDBJ databases">
        <title>Tahibacter sp. nov., isolated from a fresh water.</title>
        <authorList>
            <person name="Baek J.H."/>
            <person name="Lee J.K."/>
            <person name="Kim J.M."/>
            <person name="Jeon C.O."/>
        </authorList>
    </citation>
    <scope>NUCLEOTIDE SEQUENCE</scope>
    <source>
        <strain evidence="4">W38</strain>
    </source>
</reference>
<keyword evidence="5" id="KW-1185">Reference proteome</keyword>
<protein>
    <submittedName>
        <fullName evidence="4">Porin family protein</fullName>
    </submittedName>
</protein>
<dbReference type="SUPFAM" id="SSF56925">
    <property type="entry name" value="OMPA-like"/>
    <property type="match status" value="1"/>
</dbReference>